<dbReference type="InterPro" id="IPR003599">
    <property type="entry name" value="Ig_sub"/>
</dbReference>
<sequence length="301" mass="33869">MLVTGMFVVTGPVTVVTFIWPWVRVVWADQWSTILTLQEARVIDDERIHVERTFGNEWNLHIERVKYGDQGIYTCHANTQPSYSYTIHLTVVVPPRFTTDEAVGDLIVREGSKAELVCNASGIPSPTITWSRKPQTVGQRTERIGEAGQVLVIHNVTRYCGGTYECVAENGVPPSVRREVNVRVQFEPEINLPNQRMGQFVGKDTVLECVVSAYPQAVTMWKFRGQPITNSDKYGVTLYQEPSTTIVTLSLFIRNLEQSDFGKYSCIASNSLGETSKKMTLYARLDILVSSCFFVRLSGVF</sequence>
<keyword evidence="2" id="KW-1003">Cell membrane</keyword>
<protein>
    <recommendedName>
        <fullName evidence="9">Ig-like domain-containing protein</fullName>
    </recommendedName>
</protein>
<dbReference type="FunFam" id="2.60.40.10:FF:000032">
    <property type="entry name" value="palladin isoform X1"/>
    <property type="match status" value="1"/>
</dbReference>
<keyword evidence="6" id="KW-1015">Disulfide bond</keyword>
<keyword evidence="8" id="KW-0393">Immunoglobulin domain</keyword>
<dbReference type="STRING" id="400727.A0A2T7NL65"/>
<dbReference type="InterPro" id="IPR007110">
    <property type="entry name" value="Ig-like_dom"/>
</dbReference>
<evidence type="ECO:0000256" key="8">
    <source>
        <dbReference type="ARBA" id="ARBA00023319"/>
    </source>
</evidence>
<dbReference type="GO" id="GO:0005886">
    <property type="term" value="C:plasma membrane"/>
    <property type="evidence" value="ECO:0007669"/>
    <property type="project" value="UniProtKB-SubCell"/>
</dbReference>
<keyword evidence="3" id="KW-0732">Signal</keyword>
<comment type="caution">
    <text evidence="10">The sequence shown here is derived from an EMBL/GenBank/DDBJ whole genome shotgun (WGS) entry which is preliminary data.</text>
</comment>
<organism evidence="10 11">
    <name type="scientific">Pomacea canaliculata</name>
    <name type="common">Golden apple snail</name>
    <dbReference type="NCBI Taxonomy" id="400727"/>
    <lineage>
        <taxon>Eukaryota</taxon>
        <taxon>Metazoa</taxon>
        <taxon>Spiralia</taxon>
        <taxon>Lophotrochozoa</taxon>
        <taxon>Mollusca</taxon>
        <taxon>Gastropoda</taxon>
        <taxon>Caenogastropoda</taxon>
        <taxon>Architaenioglossa</taxon>
        <taxon>Ampullarioidea</taxon>
        <taxon>Ampullariidae</taxon>
        <taxon>Pomacea</taxon>
    </lineage>
</organism>
<evidence type="ECO:0000256" key="5">
    <source>
        <dbReference type="ARBA" id="ARBA00023136"/>
    </source>
</evidence>
<dbReference type="EMBL" id="PZQS01000011">
    <property type="protein sequence ID" value="PVD21910.1"/>
    <property type="molecule type" value="Genomic_DNA"/>
</dbReference>
<dbReference type="SUPFAM" id="SSF48726">
    <property type="entry name" value="Immunoglobulin"/>
    <property type="match status" value="3"/>
</dbReference>
<evidence type="ECO:0000256" key="6">
    <source>
        <dbReference type="ARBA" id="ARBA00023157"/>
    </source>
</evidence>
<dbReference type="CDD" id="cd00096">
    <property type="entry name" value="Ig"/>
    <property type="match status" value="1"/>
</dbReference>
<dbReference type="PROSITE" id="PS50835">
    <property type="entry name" value="IG_LIKE"/>
    <property type="match status" value="2"/>
</dbReference>
<dbReference type="Pfam" id="PF13927">
    <property type="entry name" value="Ig_3"/>
    <property type="match status" value="1"/>
</dbReference>
<dbReference type="PANTHER" id="PTHR12231:SF253">
    <property type="entry name" value="DPR-INTERACTING PROTEIN ETA, ISOFORM B-RELATED"/>
    <property type="match status" value="1"/>
</dbReference>
<evidence type="ECO:0000256" key="2">
    <source>
        <dbReference type="ARBA" id="ARBA00022475"/>
    </source>
</evidence>
<keyword evidence="4" id="KW-0677">Repeat</keyword>
<feature type="domain" description="Ig-like" evidence="9">
    <location>
        <begin position="95"/>
        <end position="183"/>
    </location>
</feature>
<accession>A0A2T7NL65</accession>
<keyword evidence="7" id="KW-0325">Glycoprotein</keyword>
<dbReference type="FunFam" id="2.60.40.10:FF:000328">
    <property type="entry name" value="CLUMA_CG000981, isoform A"/>
    <property type="match status" value="1"/>
</dbReference>
<dbReference type="SMART" id="SM00408">
    <property type="entry name" value="IGc2"/>
    <property type="match status" value="3"/>
</dbReference>
<dbReference type="InterPro" id="IPR013783">
    <property type="entry name" value="Ig-like_fold"/>
</dbReference>
<keyword evidence="5" id="KW-0472">Membrane</keyword>
<dbReference type="InterPro" id="IPR003598">
    <property type="entry name" value="Ig_sub2"/>
</dbReference>
<dbReference type="InterPro" id="IPR013098">
    <property type="entry name" value="Ig_I-set"/>
</dbReference>
<evidence type="ECO:0000259" key="9">
    <source>
        <dbReference type="PROSITE" id="PS50835"/>
    </source>
</evidence>
<gene>
    <name evidence="10" type="ORF">C0Q70_17713</name>
</gene>
<dbReference type="Pfam" id="PF07679">
    <property type="entry name" value="I-set"/>
    <property type="match status" value="1"/>
</dbReference>
<evidence type="ECO:0000256" key="3">
    <source>
        <dbReference type="ARBA" id="ARBA00022729"/>
    </source>
</evidence>
<evidence type="ECO:0000313" key="10">
    <source>
        <dbReference type="EMBL" id="PVD21910.1"/>
    </source>
</evidence>
<evidence type="ECO:0000256" key="1">
    <source>
        <dbReference type="ARBA" id="ARBA00004236"/>
    </source>
</evidence>
<dbReference type="GO" id="GO:0043005">
    <property type="term" value="C:neuron projection"/>
    <property type="evidence" value="ECO:0007669"/>
    <property type="project" value="TreeGrafter"/>
</dbReference>
<dbReference type="OrthoDB" id="10012075at2759"/>
<dbReference type="InterPro" id="IPR036179">
    <property type="entry name" value="Ig-like_dom_sf"/>
</dbReference>
<evidence type="ECO:0000256" key="7">
    <source>
        <dbReference type="ARBA" id="ARBA00023180"/>
    </source>
</evidence>
<dbReference type="Gene3D" id="2.60.40.10">
    <property type="entry name" value="Immunoglobulins"/>
    <property type="match status" value="3"/>
</dbReference>
<name>A0A2T7NL65_POMCA</name>
<proteinExistence type="predicted"/>
<evidence type="ECO:0000256" key="4">
    <source>
        <dbReference type="ARBA" id="ARBA00022737"/>
    </source>
</evidence>
<evidence type="ECO:0000313" key="11">
    <source>
        <dbReference type="Proteomes" id="UP000245119"/>
    </source>
</evidence>
<keyword evidence="11" id="KW-1185">Reference proteome</keyword>
<dbReference type="InterPro" id="IPR051170">
    <property type="entry name" value="Neural/epithelial_adhesion"/>
</dbReference>
<dbReference type="Proteomes" id="UP000245119">
    <property type="component" value="Linkage Group LG11"/>
</dbReference>
<feature type="domain" description="Ig-like" evidence="9">
    <location>
        <begin position="188"/>
        <end position="280"/>
    </location>
</feature>
<reference evidence="10 11" key="1">
    <citation type="submission" date="2018-04" db="EMBL/GenBank/DDBJ databases">
        <title>The genome of golden apple snail Pomacea canaliculata provides insight into stress tolerance and invasive adaptation.</title>
        <authorList>
            <person name="Liu C."/>
            <person name="Liu B."/>
            <person name="Ren Y."/>
            <person name="Zhang Y."/>
            <person name="Wang H."/>
            <person name="Li S."/>
            <person name="Jiang F."/>
            <person name="Yin L."/>
            <person name="Zhang G."/>
            <person name="Qian W."/>
            <person name="Fan W."/>
        </authorList>
    </citation>
    <scope>NUCLEOTIDE SEQUENCE [LARGE SCALE GENOMIC DNA]</scope>
    <source>
        <strain evidence="10">SZHN2017</strain>
        <tissue evidence="10">Muscle</tissue>
    </source>
</reference>
<dbReference type="AlphaFoldDB" id="A0A2T7NL65"/>
<dbReference type="SMART" id="SM00409">
    <property type="entry name" value="IG"/>
    <property type="match status" value="3"/>
</dbReference>
<dbReference type="PANTHER" id="PTHR12231">
    <property type="entry name" value="CTX-RELATED TYPE I TRANSMEMBRANE PROTEIN"/>
    <property type="match status" value="1"/>
</dbReference>
<comment type="subcellular location">
    <subcellularLocation>
        <location evidence="1">Cell membrane</location>
    </subcellularLocation>
</comment>